<dbReference type="Proteomes" id="UP000017800">
    <property type="component" value="Unassembled WGS sequence"/>
</dbReference>
<name>V5F124_9VIBR</name>
<sequence>MMFSVTLMPSDNNSQLCSHLKNTLSENIYDYFDASSVQFWESDEDQIIFVDNKIQEPKWGITINAENRVVLEEFLENMETPVPLEVVGA</sequence>
<evidence type="ECO:0000313" key="1">
    <source>
        <dbReference type="EMBL" id="GAD88819.1"/>
    </source>
</evidence>
<evidence type="ECO:0000313" key="2">
    <source>
        <dbReference type="Proteomes" id="UP000017800"/>
    </source>
</evidence>
<accession>V5F124</accession>
<dbReference type="eggNOG" id="ENOG5031NGJ">
    <property type="taxonomic scope" value="Bacteria"/>
</dbReference>
<protein>
    <submittedName>
        <fullName evidence="1">Uncharacterized protein</fullName>
    </submittedName>
</protein>
<dbReference type="AlphaFoldDB" id="V5F124"/>
<dbReference type="RefSeq" id="WP_023403200.1">
    <property type="nucleotide sequence ID" value="NZ_BAUJ01000010.1"/>
</dbReference>
<gene>
    <name evidence="1" type="ORF">VHA01S_010_00450</name>
</gene>
<reference evidence="1 2" key="1">
    <citation type="submission" date="2013-11" db="EMBL/GenBank/DDBJ databases">
        <title>Whole genome shotgun sequence of Vibrio halioticoli NBRC 102217.</title>
        <authorList>
            <person name="Isaki S."/>
            <person name="Kimura A."/>
            <person name="Ohji S."/>
            <person name="Hosoyama A."/>
            <person name="Fujita N."/>
            <person name="Hashimoto M."/>
            <person name="Hosoyama Y."/>
            <person name="Yamazoe A."/>
        </authorList>
    </citation>
    <scope>NUCLEOTIDE SEQUENCE [LARGE SCALE GENOMIC DNA]</scope>
    <source>
        <strain evidence="1 2">NBRC 102217</strain>
    </source>
</reference>
<keyword evidence="2" id="KW-1185">Reference proteome</keyword>
<comment type="caution">
    <text evidence="1">The sequence shown here is derived from an EMBL/GenBank/DDBJ whole genome shotgun (WGS) entry which is preliminary data.</text>
</comment>
<proteinExistence type="predicted"/>
<organism evidence="1 2">
    <name type="scientific">Vibrio halioticoli NBRC 102217</name>
    <dbReference type="NCBI Taxonomy" id="1219072"/>
    <lineage>
        <taxon>Bacteria</taxon>
        <taxon>Pseudomonadati</taxon>
        <taxon>Pseudomonadota</taxon>
        <taxon>Gammaproteobacteria</taxon>
        <taxon>Vibrionales</taxon>
        <taxon>Vibrionaceae</taxon>
        <taxon>Vibrio</taxon>
    </lineage>
</organism>
<dbReference type="EMBL" id="BAUJ01000010">
    <property type="protein sequence ID" value="GAD88819.1"/>
    <property type="molecule type" value="Genomic_DNA"/>
</dbReference>